<dbReference type="InterPro" id="IPR023753">
    <property type="entry name" value="FAD/NAD-binding_dom"/>
</dbReference>
<evidence type="ECO:0000256" key="4">
    <source>
        <dbReference type="ARBA" id="ARBA00023002"/>
    </source>
</evidence>
<organism evidence="7 8">
    <name type="scientific">Ligilactobacillus ubinensis</name>
    <dbReference type="NCBI Taxonomy" id="2876789"/>
    <lineage>
        <taxon>Bacteria</taxon>
        <taxon>Bacillati</taxon>
        <taxon>Bacillota</taxon>
        <taxon>Bacilli</taxon>
        <taxon>Lactobacillales</taxon>
        <taxon>Lactobacillaceae</taxon>
        <taxon>Ligilactobacillus</taxon>
    </lineage>
</organism>
<dbReference type="GO" id="GO:0016491">
    <property type="term" value="F:oxidoreductase activity"/>
    <property type="evidence" value="ECO:0007669"/>
    <property type="project" value="UniProtKB-KW"/>
</dbReference>
<evidence type="ECO:0000313" key="8">
    <source>
        <dbReference type="Proteomes" id="UP001139006"/>
    </source>
</evidence>
<dbReference type="PANTHER" id="PTHR48105">
    <property type="entry name" value="THIOREDOXIN REDUCTASE 1-RELATED-RELATED"/>
    <property type="match status" value="1"/>
</dbReference>
<proteinExistence type="predicted"/>
<dbReference type="SUPFAM" id="SSF51905">
    <property type="entry name" value="FAD/NAD(P)-binding domain"/>
    <property type="match status" value="1"/>
</dbReference>
<dbReference type="InterPro" id="IPR036188">
    <property type="entry name" value="FAD/NAD-bd_sf"/>
</dbReference>
<evidence type="ECO:0000259" key="6">
    <source>
        <dbReference type="Pfam" id="PF13192"/>
    </source>
</evidence>
<dbReference type="PRINTS" id="PR00469">
    <property type="entry name" value="PNDRDTASEII"/>
</dbReference>
<evidence type="ECO:0000256" key="1">
    <source>
        <dbReference type="ARBA" id="ARBA00001974"/>
    </source>
</evidence>
<comment type="caution">
    <text evidence="7">The sequence shown here is derived from an EMBL/GenBank/DDBJ whole genome shotgun (WGS) entry which is preliminary data.</text>
</comment>
<dbReference type="SUPFAM" id="SSF52833">
    <property type="entry name" value="Thioredoxin-like"/>
    <property type="match status" value="2"/>
</dbReference>
<evidence type="ECO:0000256" key="3">
    <source>
        <dbReference type="ARBA" id="ARBA00022630"/>
    </source>
</evidence>
<keyword evidence="3" id="KW-0285">Flavoprotein</keyword>
<dbReference type="Gene3D" id="3.50.50.60">
    <property type="entry name" value="FAD/NAD(P)-binding domain"/>
    <property type="match status" value="2"/>
</dbReference>
<dbReference type="Proteomes" id="UP001139006">
    <property type="component" value="Unassembled WGS sequence"/>
</dbReference>
<feature type="domain" description="FAD/NAD(P)-binding" evidence="5">
    <location>
        <begin position="7"/>
        <end position="298"/>
    </location>
</feature>
<keyword evidence="4" id="KW-0560">Oxidoreductase</keyword>
<gene>
    <name evidence="7" type="ORF">LB941_00370</name>
</gene>
<sequence length="552" mass="60157">MADKEIYDTVIIGAGPAGLSAAIYAGRATMDTLVIEANQVGGQVTTTSVVWNYPAVEKIDGTALMNQMQQQAANFGVQIVHDQITDYELEGDLKVLHGRHDYYARSVIIAAGAKPRELSFPGEQQFRGHGIAFCSTCDGELFTGLQVFVIGGGYAAAEEADYLTRYAKHVTVISREAEFTCAPLTAARALNNPKIDVKFNTEIVRVTGKDYLETAVFKNNQTGKEFSYQPDSSEQTFGIFIYIGTQPATAKLTKILNHDEHGYLKADAALATNLPGVFAAGDIVVKPLRQIVTAASDGAVAATSAEHYVTALKQRLQIPIERKQKSATKPVGQTTRLAEKSTAIVHQGSWFDAKLQQQLKSIFERLSQKVTLQVLSDSSQKSQELQSFVKEFCDLDRHLDYQVRTATGEENFLPLLELLDQQQNATGIRFAGIPTGHELNSLVLAVYNLAGPGQELAPELIERIKALPVTKIKIGVALTCHFCPDVVSTCQHMAAINPNVSAEMLDLQLFPELRQAKHIMSVPATMINDRPVIFGSQTAEQLVAACESATVK</sequence>
<dbReference type="InterPro" id="IPR036249">
    <property type="entry name" value="Thioredoxin-like_sf"/>
</dbReference>
<dbReference type="Pfam" id="PF07992">
    <property type="entry name" value="Pyr_redox_2"/>
    <property type="match status" value="1"/>
</dbReference>
<dbReference type="InterPro" id="IPR044142">
    <property type="entry name" value="AhpF_NTD_N"/>
</dbReference>
<reference evidence="7 8" key="1">
    <citation type="journal article" date="2023" name="Int. J. Syst. Evol. Microbiol.">
        <title>Ligilactobacillus ubinensis sp. nov., a novel species isolated from the wild ferment of a durian fruit (Durio zibethinus).</title>
        <authorList>
            <person name="Heng Y.C."/>
            <person name="Menon N."/>
            <person name="Chen B."/>
            <person name="Loo B.Z.L."/>
            <person name="Wong G.W.J."/>
            <person name="Lim A.C.H."/>
            <person name="Silvaraju S."/>
            <person name="Kittelmann S."/>
        </authorList>
    </citation>
    <scope>NUCLEOTIDE SEQUENCE [LARGE SCALE GENOMIC DNA]</scope>
    <source>
        <strain evidence="7 8">WILCCON 0076</strain>
    </source>
</reference>
<comment type="cofactor">
    <cofactor evidence="1">
        <name>FAD</name>
        <dbReference type="ChEBI" id="CHEBI:57692"/>
    </cofactor>
</comment>
<dbReference type="EMBL" id="JAIULA010000001">
    <property type="protein sequence ID" value="MCP0885785.1"/>
    <property type="molecule type" value="Genomic_DNA"/>
</dbReference>
<dbReference type="Gene3D" id="3.40.30.80">
    <property type="match status" value="1"/>
</dbReference>
<dbReference type="InterPro" id="IPR012336">
    <property type="entry name" value="Thioredoxin-like_fold"/>
</dbReference>
<dbReference type="InterPro" id="IPR050097">
    <property type="entry name" value="Ferredoxin-NADP_redctase_2"/>
</dbReference>
<keyword evidence="8" id="KW-1185">Reference proteome</keyword>
<dbReference type="Pfam" id="PF13192">
    <property type="entry name" value="Thioredoxin_3"/>
    <property type="match status" value="1"/>
</dbReference>
<dbReference type="AlphaFoldDB" id="A0A9X2FH47"/>
<name>A0A9X2FH47_9LACO</name>
<protein>
    <submittedName>
        <fullName evidence="7">FAD-dependent oxidoreductase</fullName>
    </submittedName>
</protein>
<feature type="domain" description="Thioredoxin-like fold" evidence="6">
    <location>
        <begin position="471"/>
        <end position="542"/>
    </location>
</feature>
<dbReference type="RefSeq" id="WP_253358469.1">
    <property type="nucleotide sequence ID" value="NZ_JAIULA010000001.1"/>
</dbReference>
<dbReference type="PRINTS" id="PR00368">
    <property type="entry name" value="FADPNR"/>
</dbReference>
<comment type="subunit">
    <text evidence="2">Homodimer.</text>
</comment>
<accession>A0A9X2FH47</accession>
<evidence type="ECO:0000256" key="2">
    <source>
        <dbReference type="ARBA" id="ARBA00011738"/>
    </source>
</evidence>
<evidence type="ECO:0000313" key="7">
    <source>
        <dbReference type="EMBL" id="MCP0885785.1"/>
    </source>
</evidence>
<evidence type="ECO:0000259" key="5">
    <source>
        <dbReference type="Pfam" id="PF07992"/>
    </source>
</evidence>
<dbReference type="CDD" id="cd02974">
    <property type="entry name" value="AhpF_NTD_N"/>
    <property type="match status" value="1"/>
</dbReference>